<keyword evidence="2" id="KW-0812">Transmembrane</keyword>
<evidence type="ECO:0000256" key="2">
    <source>
        <dbReference type="SAM" id="Phobius"/>
    </source>
</evidence>
<proteinExistence type="predicted"/>
<protein>
    <submittedName>
        <fullName evidence="3">Uncharacterized protein</fullName>
    </submittedName>
</protein>
<dbReference type="EMBL" id="NHYE01005593">
    <property type="protein sequence ID" value="PPQ68555.1"/>
    <property type="molecule type" value="Genomic_DNA"/>
</dbReference>
<dbReference type="Proteomes" id="UP000284706">
    <property type="component" value="Unassembled WGS sequence"/>
</dbReference>
<keyword evidence="2" id="KW-1133">Transmembrane helix</keyword>
<sequence length="178" mass="19437">MSIAGCWWRSSGLSLGWYRVLLLPFLDCLLALLLLLCLRLLHHRILDGFLEATDLPKAKLSINALQSNGVTFPPRLSTTSGIFTAAPIGVDEEATVPAERGVCLCSMTSAGDHAQTGTGYCDLSRHIIHHPLKAKFSAGFFLSSGIGFLPEPPTTFDPFSERDPPQKCSNRLRLRRSG</sequence>
<keyword evidence="2" id="KW-0472">Membrane</keyword>
<feature type="transmembrane region" description="Helical" evidence="2">
    <location>
        <begin position="20"/>
        <end position="41"/>
    </location>
</feature>
<keyword evidence="4" id="KW-1185">Reference proteome</keyword>
<comment type="caution">
    <text evidence="3">The sequence shown here is derived from an EMBL/GenBank/DDBJ whole genome shotgun (WGS) entry which is preliminary data.</text>
</comment>
<name>A0A409VQJ5_9AGAR</name>
<dbReference type="AlphaFoldDB" id="A0A409VQJ5"/>
<organism evidence="3 4">
    <name type="scientific">Gymnopilus dilepis</name>
    <dbReference type="NCBI Taxonomy" id="231916"/>
    <lineage>
        <taxon>Eukaryota</taxon>
        <taxon>Fungi</taxon>
        <taxon>Dikarya</taxon>
        <taxon>Basidiomycota</taxon>
        <taxon>Agaricomycotina</taxon>
        <taxon>Agaricomycetes</taxon>
        <taxon>Agaricomycetidae</taxon>
        <taxon>Agaricales</taxon>
        <taxon>Agaricineae</taxon>
        <taxon>Hymenogastraceae</taxon>
        <taxon>Gymnopilus</taxon>
    </lineage>
</organism>
<evidence type="ECO:0000313" key="3">
    <source>
        <dbReference type="EMBL" id="PPQ68555.1"/>
    </source>
</evidence>
<feature type="region of interest" description="Disordered" evidence="1">
    <location>
        <begin position="153"/>
        <end position="178"/>
    </location>
</feature>
<evidence type="ECO:0000313" key="4">
    <source>
        <dbReference type="Proteomes" id="UP000284706"/>
    </source>
</evidence>
<dbReference type="InParanoid" id="A0A409VQJ5"/>
<reference evidence="3 4" key="1">
    <citation type="journal article" date="2018" name="Evol. Lett.">
        <title>Horizontal gene cluster transfer increased hallucinogenic mushroom diversity.</title>
        <authorList>
            <person name="Reynolds H.T."/>
            <person name="Vijayakumar V."/>
            <person name="Gluck-Thaler E."/>
            <person name="Korotkin H.B."/>
            <person name="Matheny P.B."/>
            <person name="Slot J.C."/>
        </authorList>
    </citation>
    <scope>NUCLEOTIDE SEQUENCE [LARGE SCALE GENOMIC DNA]</scope>
    <source>
        <strain evidence="3 4">SRW20</strain>
    </source>
</reference>
<accession>A0A409VQJ5</accession>
<gene>
    <name evidence="3" type="ORF">CVT26_003364</name>
</gene>
<evidence type="ECO:0000256" key="1">
    <source>
        <dbReference type="SAM" id="MobiDB-lite"/>
    </source>
</evidence>